<evidence type="ECO:0000256" key="4">
    <source>
        <dbReference type="ARBA" id="ARBA00048740"/>
    </source>
</evidence>
<feature type="region of interest" description="Disordered" evidence="8">
    <location>
        <begin position="1"/>
        <end position="34"/>
    </location>
</feature>
<evidence type="ECO:0000313" key="10">
    <source>
        <dbReference type="Proteomes" id="UP000012073"/>
    </source>
</evidence>
<dbReference type="PANTHER" id="PTHR14741:SF32">
    <property type="entry name" value="TRIMETHYLGUANOSINE SYNTHASE"/>
    <property type="match status" value="1"/>
</dbReference>
<dbReference type="GO" id="GO:0071164">
    <property type="term" value="F:RNA cap trimethylguanosine synthase activity"/>
    <property type="evidence" value="ECO:0007669"/>
    <property type="project" value="TreeGrafter"/>
</dbReference>
<reference evidence="10" key="1">
    <citation type="journal article" date="2013" name="Proc. Natl. Acad. Sci. U.S.A.">
        <title>Genome structure and metabolic features in the red seaweed Chondrus crispus shed light on evolution of the Archaeplastida.</title>
        <authorList>
            <person name="Collen J."/>
            <person name="Porcel B."/>
            <person name="Carre W."/>
            <person name="Ball S.G."/>
            <person name="Chaparro C."/>
            <person name="Tonon T."/>
            <person name="Barbeyron T."/>
            <person name="Michel G."/>
            <person name="Noel B."/>
            <person name="Valentin K."/>
            <person name="Elias M."/>
            <person name="Artiguenave F."/>
            <person name="Arun A."/>
            <person name="Aury J.M."/>
            <person name="Barbosa-Neto J.F."/>
            <person name="Bothwell J.H."/>
            <person name="Bouget F.Y."/>
            <person name="Brillet L."/>
            <person name="Cabello-Hurtado F."/>
            <person name="Capella-Gutierrez S."/>
            <person name="Charrier B."/>
            <person name="Cladiere L."/>
            <person name="Cock J.M."/>
            <person name="Coelho S.M."/>
            <person name="Colleoni C."/>
            <person name="Czjzek M."/>
            <person name="Da Silva C."/>
            <person name="Delage L."/>
            <person name="Denoeud F."/>
            <person name="Deschamps P."/>
            <person name="Dittami S.M."/>
            <person name="Gabaldon T."/>
            <person name="Gachon C.M."/>
            <person name="Groisillier A."/>
            <person name="Herve C."/>
            <person name="Jabbari K."/>
            <person name="Katinka M."/>
            <person name="Kloareg B."/>
            <person name="Kowalczyk N."/>
            <person name="Labadie K."/>
            <person name="Leblanc C."/>
            <person name="Lopez P.J."/>
            <person name="McLachlan D.H."/>
            <person name="Meslet-Cladiere L."/>
            <person name="Moustafa A."/>
            <person name="Nehr Z."/>
            <person name="Nyvall Collen P."/>
            <person name="Panaud O."/>
            <person name="Partensky F."/>
            <person name="Poulain J."/>
            <person name="Rensing S.A."/>
            <person name="Rousvoal S."/>
            <person name="Samson G."/>
            <person name="Symeonidi A."/>
            <person name="Weissenbach J."/>
            <person name="Zambounis A."/>
            <person name="Wincker P."/>
            <person name="Boyen C."/>
        </authorList>
    </citation>
    <scope>NUCLEOTIDE SEQUENCE [LARGE SCALE GENOMIC DNA]</scope>
    <source>
        <strain evidence="10">cv. Stackhouse</strain>
    </source>
</reference>
<comment type="catalytic activity">
    <reaction evidence="6">
        <text>a 5'-end (N(7)-methyl 5'-triphosphoguanosine)-ribonucleoside in snRNA + S-adenosyl-L-methionine = a 5'-end (N(2),N(7)-dimethyl 5'-triphosphoguanosine)-ribonucleoside in snRNA + S-adenosyl-L-homocysteine + H(+)</text>
        <dbReference type="Rhea" id="RHEA:78471"/>
        <dbReference type="Rhea" id="RHEA-COMP:19085"/>
        <dbReference type="Rhea" id="RHEA-COMP:19087"/>
        <dbReference type="ChEBI" id="CHEBI:15378"/>
        <dbReference type="ChEBI" id="CHEBI:57856"/>
        <dbReference type="ChEBI" id="CHEBI:59789"/>
        <dbReference type="ChEBI" id="CHEBI:156461"/>
        <dbReference type="ChEBI" id="CHEBI:172880"/>
    </reaction>
    <physiologicalReaction direction="left-to-right" evidence="6">
        <dbReference type="Rhea" id="RHEA:78472"/>
    </physiologicalReaction>
</comment>
<gene>
    <name evidence="9" type="ORF">CHC_T00007412001</name>
</gene>
<evidence type="ECO:0000256" key="3">
    <source>
        <dbReference type="ARBA" id="ARBA00047418"/>
    </source>
</evidence>
<proteinExistence type="inferred from homology"/>
<dbReference type="InterPro" id="IPR019012">
    <property type="entry name" value="RNA_cap_Gua-N2-MeTrfase"/>
</dbReference>
<dbReference type="Proteomes" id="UP000012073">
    <property type="component" value="Unassembled WGS sequence"/>
</dbReference>
<dbReference type="OMA" id="GVEHLIT"/>
<dbReference type="GO" id="GO:0005634">
    <property type="term" value="C:nucleus"/>
    <property type="evidence" value="ECO:0007669"/>
    <property type="project" value="TreeGrafter"/>
</dbReference>
<dbReference type="Gramene" id="CDF40759">
    <property type="protein sequence ID" value="CDF40759"/>
    <property type="gene ID" value="CHC_T00007412001"/>
</dbReference>
<sequence>MDISTGSGATEMPNVSTGLDVRGTPSDLNDGRPPPHLAKYYYQRHRLFHKFDEGIELDEESWYSVTPEKIAQHIADRFAGRQVVLDLFSGAGGNAIQFALAGAFVIGVEISKEKISFARNNADVYGVAQYIDFVQADVYEFVPVLVNSSPLVNGIFLSPPWGGPDYTSEEIFNVSIYSEIVRLAKEVCEDVGILLPKTVDLENVKEHFGQCELEHNYLGDKLKTVTVYFGALVCKPQAGCDPNLGDMSDWLTES</sequence>
<organism evidence="9 10">
    <name type="scientific">Chondrus crispus</name>
    <name type="common">Carrageen Irish moss</name>
    <name type="synonym">Polymorpha crispa</name>
    <dbReference type="NCBI Taxonomy" id="2769"/>
    <lineage>
        <taxon>Eukaryota</taxon>
        <taxon>Rhodophyta</taxon>
        <taxon>Florideophyceae</taxon>
        <taxon>Rhodymeniophycidae</taxon>
        <taxon>Gigartinales</taxon>
        <taxon>Gigartinaceae</taxon>
        <taxon>Chondrus</taxon>
    </lineage>
</organism>
<dbReference type="RefSeq" id="XP_005711053.1">
    <property type="nucleotide sequence ID" value="XM_005710996.1"/>
</dbReference>
<dbReference type="GeneID" id="17318769"/>
<protein>
    <recommendedName>
        <fullName evidence="1">Trimethylguanosine synthase</fullName>
    </recommendedName>
    <alternativeName>
        <fullName evidence="7">Cap-specific guanine-N(2) methyltransferase</fullName>
    </alternativeName>
</protein>
<evidence type="ECO:0000256" key="1">
    <source>
        <dbReference type="ARBA" id="ARBA00018517"/>
    </source>
</evidence>
<name>R7QRI5_CHOCR</name>
<dbReference type="PhylomeDB" id="R7QRI5"/>
<dbReference type="CDD" id="cd02440">
    <property type="entry name" value="AdoMet_MTases"/>
    <property type="match status" value="1"/>
</dbReference>
<feature type="compositionally biased region" description="Polar residues" evidence="8">
    <location>
        <begin position="1"/>
        <end position="17"/>
    </location>
</feature>
<comment type="similarity">
    <text evidence="2">Belongs to the methyltransferase superfamily. Trimethylguanosine synthase family.</text>
</comment>
<dbReference type="InterPro" id="IPR029063">
    <property type="entry name" value="SAM-dependent_MTases_sf"/>
</dbReference>
<evidence type="ECO:0000256" key="6">
    <source>
        <dbReference type="ARBA" id="ARBA00049075"/>
    </source>
</evidence>
<dbReference type="KEGG" id="ccp:CHC_T00007412001"/>
<evidence type="ECO:0000256" key="5">
    <source>
        <dbReference type="ARBA" id="ARBA00048763"/>
    </source>
</evidence>
<dbReference type="EMBL" id="HG002242">
    <property type="protein sequence ID" value="CDF40759.1"/>
    <property type="molecule type" value="Genomic_DNA"/>
</dbReference>
<evidence type="ECO:0000256" key="8">
    <source>
        <dbReference type="SAM" id="MobiDB-lite"/>
    </source>
</evidence>
<comment type="catalytic activity">
    <reaction evidence="3">
        <text>a 5'-end (N(2),N(7)-dimethyl 5'-triphosphoguanosine)-ribonucleoside in snoRNA + S-adenosyl-L-methionine = a 5'-end (N(2),N(2),N(7)-trimethyl 5'-triphosphoguanosine)-ribonucleoside in snoRNA + S-adenosyl-L-homocysteine + H(+)</text>
        <dbReference type="Rhea" id="RHEA:78507"/>
        <dbReference type="Rhea" id="RHEA-COMP:19088"/>
        <dbReference type="Rhea" id="RHEA-COMP:19090"/>
        <dbReference type="ChEBI" id="CHEBI:15378"/>
        <dbReference type="ChEBI" id="CHEBI:57856"/>
        <dbReference type="ChEBI" id="CHEBI:59789"/>
        <dbReference type="ChEBI" id="CHEBI:167623"/>
        <dbReference type="ChEBI" id="CHEBI:172880"/>
    </reaction>
    <physiologicalReaction direction="left-to-right" evidence="3">
        <dbReference type="Rhea" id="RHEA:78508"/>
    </physiologicalReaction>
</comment>
<evidence type="ECO:0000313" key="9">
    <source>
        <dbReference type="EMBL" id="CDF40759.1"/>
    </source>
</evidence>
<comment type="catalytic activity">
    <reaction evidence="4">
        <text>a 5'-end (N(7)-methyl 5'-triphosphoguanosine)-ribonucleoside in snoRNA + S-adenosyl-L-methionine = a 5'-end (N(2),N(7)-dimethyl 5'-triphosphoguanosine)-ribonucleoside in snoRNA + S-adenosyl-L-homocysteine + H(+)</text>
        <dbReference type="Rhea" id="RHEA:78475"/>
        <dbReference type="Rhea" id="RHEA-COMP:19086"/>
        <dbReference type="Rhea" id="RHEA-COMP:19088"/>
        <dbReference type="ChEBI" id="CHEBI:15378"/>
        <dbReference type="ChEBI" id="CHEBI:57856"/>
        <dbReference type="ChEBI" id="CHEBI:59789"/>
        <dbReference type="ChEBI" id="CHEBI:156461"/>
        <dbReference type="ChEBI" id="CHEBI:172880"/>
    </reaction>
    <physiologicalReaction direction="left-to-right" evidence="4">
        <dbReference type="Rhea" id="RHEA:78476"/>
    </physiologicalReaction>
</comment>
<dbReference type="PANTHER" id="PTHR14741">
    <property type="entry name" value="S-ADENOSYLMETHIONINE-DEPENDENT METHYLTRANSFERASE RELATED"/>
    <property type="match status" value="1"/>
</dbReference>
<evidence type="ECO:0000256" key="7">
    <source>
        <dbReference type="ARBA" id="ARBA00049790"/>
    </source>
</evidence>
<dbReference type="STRING" id="2769.R7QRI5"/>
<dbReference type="OrthoDB" id="194443at2759"/>
<comment type="catalytic activity">
    <reaction evidence="5">
        <text>a 5'-end (N(2),N(7)-dimethyl 5'-triphosphoguanosine)-ribonucleoside in snRNA + S-adenosyl-L-methionine = a 5'-end (N(2),N(2),N(7)-trimethyl 5'-triphosphoguanosine)-ribonucleoside in snRNA + S-adenosyl-L-homocysteine + H(+)</text>
        <dbReference type="Rhea" id="RHEA:78479"/>
        <dbReference type="Rhea" id="RHEA-COMP:19087"/>
        <dbReference type="Rhea" id="RHEA-COMP:19089"/>
        <dbReference type="ChEBI" id="CHEBI:15378"/>
        <dbReference type="ChEBI" id="CHEBI:57856"/>
        <dbReference type="ChEBI" id="CHEBI:59789"/>
        <dbReference type="ChEBI" id="CHEBI:167623"/>
        <dbReference type="ChEBI" id="CHEBI:172880"/>
    </reaction>
    <physiologicalReaction direction="left-to-right" evidence="5">
        <dbReference type="Rhea" id="RHEA:78480"/>
    </physiologicalReaction>
</comment>
<dbReference type="AlphaFoldDB" id="R7QRI5"/>
<dbReference type="Pfam" id="PF09445">
    <property type="entry name" value="Methyltransf_15"/>
    <property type="match status" value="1"/>
</dbReference>
<dbReference type="Gene3D" id="3.40.50.150">
    <property type="entry name" value="Vaccinia Virus protein VP39"/>
    <property type="match status" value="1"/>
</dbReference>
<keyword evidence="10" id="KW-1185">Reference proteome</keyword>
<dbReference type="SUPFAM" id="SSF53335">
    <property type="entry name" value="S-adenosyl-L-methionine-dependent methyltransferases"/>
    <property type="match status" value="1"/>
</dbReference>
<evidence type="ECO:0000256" key="2">
    <source>
        <dbReference type="ARBA" id="ARBA00025783"/>
    </source>
</evidence>
<accession>R7QRI5</accession>